<dbReference type="PROSITE" id="PS50089">
    <property type="entry name" value="ZF_RING_2"/>
    <property type="match status" value="1"/>
</dbReference>
<dbReference type="AlphaFoldDB" id="A0A6J8E2R5"/>
<dbReference type="OrthoDB" id="5600418at2759"/>
<evidence type="ECO:0000256" key="16">
    <source>
        <dbReference type="ARBA" id="ARBA00023242"/>
    </source>
</evidence>
<accession>A0A6J8E2R5</accession>
<proteinExistence type="predicted"/>
<dbReference type="Gene3D" id="2.130.10.10">
    <property type="entry name" value="YVTN repeat-like/Quinoprotein amine dehydrogenase"/>
    <property type="match status" value="1"/>
</dbReference>
<evidence type="ECO:0000256" key="9">
    <source>
        <dbReference type="ARBA" id="ARBA00022723"/>
    </source>
</evidence>
<evidence type="ECO:0000256" key="2">
    <source>
        <dbReference type="ARBA" id="ARBA00004322"/>
    </source>
</evidence>
<dbReference type="PANTHER" id="PTHR16047:SF7">
    <property type="entry name" value="E3 UBIQUITIN-PROTEIN LIGASE RFWD3"/>
    <property type="match status" value="1"/>
</dbReference>
<reference evidence="20 21" key="1">
    <citation type="submission" date="2020-06" db="EMBL/GenBank/DDBJ databases">
        <authorList>
            <person name="Li R."/>
            <person name="Bekaert M."/>
        </authorList>
    </citation>
    <scope>NUCLEOTIDE SEQUENCE [LARGE SCALE GENOMIC DNA]</scope>
    <source>
        <strain evidence="21">wild</strain>
    </source>
</reference>
<dbReference type="Pfam" id="PF13445">
    <property type="entry name" value="zf-RING_UBOX"/>
    <property type="match status" value="1"/>
</dbReference>
<feature type="region of interest" description="Disordered" evidence="18">
    <location>
        <begin position="82"/>
        <end position="113"/>
    </location>
</feature>
<dbReference type="InterPro" id="IPR013083">
    <property type="entry name" value="Znf_RING/FYVE/PHD"/>
</dbReference>
<evidence type="ECO:0000256" key="17">
    <source>
        <dbReference type="PROSITE-ProRule" id="PRU00175"/>
    </source>
</evidence>
<comment type="subcellular location">
    <subcellularLocation>
        <location evidence="3">Cytoplasm</location>
    </subcellularLocation>
    <subcellularLocation>
        <location evidence="2">Nucleus</location>
        <location evidence="2">PML body</location>
    </subcellularLocation>
</comment>
<evidence type="ECO:0000256" key="3">
    <source>
        <dbReference type="ARBA" id="ARBA00004496"/>
    </source>
</evidence>
<feature type="compositionally biased region" description="Polar residues" evidence="18">
    <location>
        <begin position="1"/>
        <end position="10"/>
    </location>
</feature>
<evidence type="ECO:0000256" key="18">
    <source>
        <dbReference type="SAM" id="MobiDB-lite"/>
    </source>
</evidence>
<dbReference type="EMBL" id="CACVKT020008263">
    <property type="protein sequence ID" value="CAC5413882.1"/>
    <property type="molecule type" value="Genomic_DNA"/>
</dbReference>
<dbReference type="SUPFAM" id="SSF50978">
    <property type="entry name" value="WD40 repeat-like"/>
    <property type="match status" value="1"/>
</dbReference>
<dbReference type="InterPro" id="IPR001841">
    <property type="entry name" value="Znf_RING"/>
</dbReference>
<dbReference type="InterPro" id="IPR037381">
    <property type="entry name" value="RFWD3"/>
</dbReference>
<dbReference type="SUPFAM" id="SSF57850">
    <property type="entry name" value="RING/U-box"/>
    <property type="match status" value="1"/>
</dbReference>
<keyword evidence="21" id="KW-1185">Reference proteome</keyword>
<feature type="compositionally biased region" description="Low complexity" evidence="18">
    <location>
        <begin position="11"/>
        <end position="22"/>
    </location>
</feature>
<evidence type="ECO:0000256" key="5">
    <source>
        <dbReference type="ARBA" id="ARBA00012483"/>
    </source>
</evidence>
<dbReference type="GO" id="GO:0016567">
    <property type="term" value="P:protein ubiquitination"/>
    <property type="evidence" value="ECO:0007669"/>
    <property type="project" value="InterPro"/>
</dbReference>
<evidence type="ECO:0000256" key="12">
    <source>
        <dbReference type="ARBA" id="ARBA00022771"/>
    </source>
</evidence>
<dbReference type="InterPro" id="IPR056527">
    <property type="entry name" value="WD40_RFWD3"/>
</dbReference>
<keyword evidence="13" id="KW-0833">Ubl conjugation pathway</keyword>
<keyword evidence="10" id="KW-0677">Repeat</keyword>
<dbReference type="GO" id="GO:0061630">
    <property type="term" value="F:ubiquitin protein ligase activity"/>
    <property type="evidence" value="ECO:0007669"/>
    <property type="project" value="UniProtKB-EC"/>
</dbReference>
<name>A0A6J8E2R5_MYTCO</name>
<feature type="domain" description="RING-type" evidence="19">
    <location>
        <begin position="118"/>
        <end position="150"/>
    </location>
</feature>
<dbReference type="SMART" id="SM00320">
    <property type="entry name" value="WD40"/>
    <property type="match status" value="2"/>
</dbReference>
<dbReference type="CDD" id="cd16450">
    <property type="entry name" value="mRING-C3HGC3_RFWD3"/>
    <property type="match status" value="1"/>
</dbReference>
<dbReference type="InterPro" id="IPR036322">
    <property type="entry name" value="WD40_repeat_dom_sf"/>
</dbReference>
<keyword evidence="8" id="KW-0808">Transferase</keyword>
<gene>
    <name evidence="20" type="ORF">MCOR_46737</name>
</gene>
<evidence type="ECO:0000256" key="15">
    <source>
        <dbReference type="ARBA" id="ARBA00023204"/>
    </source>
</evidence>
<evidence type="ECO:0000256" key="4">
    <source>
        <dbReference type="ARBA" id="ARBA00004906"/>
    </source>
</evidence>
<keyword evidence="16" id="KW-0539">Nucleus</keyword>
<evidence type="ECO:0000259" key="19">
    <source>
        <dbReference type="PROSITE" id="PS50089"/>
    </source>
</evidence>
<feature type="region of interest" description="Disordered" evidence="18">
    <location>
        <begin position="172"/>
        <end position="193"/>
    </location>
</feature>
<dbReference type="EC" id="2.3.2.27" evidence="5"/>
<organism evidence="20 21">
    <name type="scientific">Mytilus coruscus</name>
    <name type="common">Sea mussel</name>
    <dbReference type="NCBI Taxonomy" id="42192"/>
    <lineage>
        <taxon>Eukaryota</taxon>
        <taxon>Metazoa</taxon>
        <taxon>Spiralia</taxon>
        <taxon>Lophotrochozoa</taxon>
        <taxon>Mollusca</taxon>
        <taxon>Bivalvia</taxon>
        <taxon>Autobranchia</taxon>
        <taxon>Pteriomorphia</taxon>
        <taxon>Mytilida</taxon>
        <taxon>Mytiloidea</taxon>
        <taxon>Mytilidae</taxon>
        <taxon>Mytilinae</taxon>
        <taxon>Mytilus</taxon>
    </lineage>
</organism>
<keyword evidence="12 17" id="KW-0863">Zinc-finger</keyword>
<keyword evidence="15" id="KW-0234">DNA repair</keyword>
<keyword evidence="11" id="KW-0227">DNA damage</keyword>
<dbReference type="Gene3D" id="3.30.40.10">
    <property type="entry name" value="Zinc/RING finger domain, C3HC4 (zinc finger)"/>
    <property type="match status" value="1"/>
</dbReference>
<comment type="catalytic activity">
    <reaction evidence="1">
        <text>S-ubiquitinyl-[E2 ubiquitin-conjugating enzyme]-L-cysteine + [acceptor protein]-L-lysine = [E2 ubiquitin-conjugating enzyme]-L-cysteine + N(6)-ubiquitinyl-[acceptor protein]-L-lysine.</text>
        <dbReference type="EC" id="2.3.2.27"/>
    </reaction>
</comment>
<feature type="region of interest" description="Disordered" evidence="18">
    <location>
        <begin position="1"/>
        <end position="61"/>
    </location>
</feature>
<evidence type="ECO:0000256" key="14">
    <source>
        <dbReference type="ARBA" id="ARBA00022833"/>
    </source>
</evidence>
<dbReference type="InterPro" id="IPR001680">
    <property type="entry name" value="WD40_rpt"/>
</dbReference>
<evidence type="ECO:0000256" key="13">
    <source>
        <dbReference type="ARBA" id="ARBA00022786"/>
    </source>
</evidence>
<dbReference type="GO" id="GO:0008270">
    <property type="term" value="F:zinc ion binding"/>
    <property type="evidence" value="ECO:0007669"/>
    <property type="project" value="UniProtKB-KW"/>
</dbReference>
<sequence>METTGSGVPHSSSNQPSTSAASVAMETTGSGGPYSSPNQPSTSSTVSVTMETIGSGGPSLGAPSTLSTVLSSVSAANAVQVIQGHTDSPRDFRSPKRRRIMTPEKTGGGEPEDEGNCCPICFEEWTSSGNHRLASLKCGHLFGQSCIDKWLKGQESVLSVMLKLKDKTFESQPSQMSINSSQSNISDNPTSTESDGQFILDKTIKIWDGGNCRVMAYSPSLATLVVSQPSASPLFPGFGIKKISTLDFKTSQYLTIHSKTIRDVSFHPNVDDGILLSCALDKTVKMTSVISNAVVQTYETQLPSWSCVWNADDRNFFYVGMQNGRVLEYDIRNTTEHVLELNTEGSRSPVASLQYVPSDMNAMFRCGGLLVGQLDKVSFYEKKQDQHKLHILPVEGSLKTSSKPNTKKPFK</sequence>
<feature type="compositionally biased region" description="Low complexity" evidence="18">
    <location>
        <begin position="35"/>
        <end position="49"/>
    </location>
</feature>
<dbReference type="Pfam" id="PF23419">
    <property type="entry name" value="WD40_RFWD3"/>
    <property type="match status" value="1"/>
</dbReference>
<evidence type="ECO:0000256" key="11">
    <source>
        <dbReference type="ARBA" id="ARBA00022763"/>
    </source>
</evidence>
<evidence type="ECO:0000256" key="6">
    <source>
        <dbReference type="ARBA" id="ARBA00022490"/>
    </source>
</evidence>
<dbReference type="Proteomes" id="UP000507470">
    <property type="component" value="Unassembled WGS sequence"/>
</dbReference>
<dbReference type="PANTHER" id="PTHR16047">
    <property type="entry name" value="RFWD3 PROTEIN"/>
    <property type="match status" value="1"/>
</dbReference>
<evidence type="ECO:0000256" key="8">
    <source>
        <dbReference type="ARBA" id="ARBA00022679"/>
    </source>
</evidence>
<dbReference type="GO" id="GO:0005737">
    <property type="term" value="C:cytoplasm"/>
    <property type="evidence" value="ECO:0007669"/>
    <property type="project" value="UniProtKB-SubCell"/>
</dbReference>
<feature type="compositionally biased region" description="Low complexity" evidence="18">
    <location>
        <begin position="172"/>
        <end position="189"/>
    </location>
</feature>
<evidence type="ECO:0000256" key="7">
    <source>
        <dbReference type="ARBA" id="ARBA00022574"/>
    </source>
</evidence>
<keyword evidence="7" id="KW-0853">WD repeat</keyword>
<keyword evidence="9" id="KW-0479">Metal-binding</keyword>
<dbReference type="GO" id="GO:0016605">
    <property type="term" value="C:PML body"/>
    <property type="evidence" value="ECO:0007669"/>
    <property type="project" value="UniProtKB-SubCell"/>
</dbReference>
<dbReference type="GO" id="GO:0036297">
    <property type="term" value="P:interstrand cross-link repair"/>
    <property type="evidence" value="ECO:0007669"/>
    <property type="project" value="InterPro"/>
</dbReference>
<dbReference type="InterPro" id="IPR015943">
    <property type="entry name" value="WD40/YVTN_repeat-like_dom_sf"/>
</dbReference>
<evidence type="ECO:0000313" key="20">
    <source>
        <dbReference type="EMBL" id="CAC5413882.1"/>
    </source>
</evidence>
<evidence type="ECO:0000256" key="1">
    <source>
        <dbReference type="ARBA" id="ARBA00000900"/>
    </source>
</evidence>
<comment type="pathway">
    <text evidence="4">Protein modification; protein ubiquitination.</text>
</comment>
<evidence type="ECO:0000313" key="21">
    <source>
        <dbReference type="Proteomes" id="UP000507470"/>
    </source>
</evidence>
<keyword evidence="14" id="KW-0862">Zinc</keyword>
<evidence type="ECO:0000256" key="10">
    <source>
        <dbReference type="ARBA" id="ARBA00022737"/>
    </source>
</evidence>
<dbReference type="InterPro" id="IPR027370">
    <property type="entry name" value="Znf-RING_euk"/>
</dbReference>
<keyword evidence="6" id="KW-0963">Cytoplasm</keyword>
<protein>
    <recommendedName>
        <fullName evidence="5">RING-type E3 ubiquitin transferase</fullName>
        <ecNumber evidence="5">2.3.2.27</ecNumber>
    </recommendedName>
</protein>